<organism evidence="1 2">
    <name type="scientific">Nepenthes gracilis</name>
    <name type="common">Slender pitcher plant</name>
    <dbReference type="NCBI Taxonomy" id="150966"/>
    <lineage>
        <taxon>Eukaryota</taxon>
        <taxon>Viridiplantae</taxon>
        <taxon>Streptophyta</taxon>
        <taxon>Embryophyta</taxon>
        <taxon>Tracheophyta</taxon>
        <taxon>Spermatophyta</taxon>
        <taxon>Magnoliopsida</taxon>
        <taxon>eudicotyledons</taxon>
        <taxon>Gunneridae</taxon>
        <taxon>Pentapetalae</taxon>
        <taxon>Caryophyllales</taxon>
        <taxon>Nepenthaceae</taxon>
        <taxon>Nepenthes</taxon>
    </lineage>
</organism>
<proteinExistence type="predicted"/>
<evidence type="ECO:0000313" key="1">
    <source>
        <dbReference type="EMBL" id="GMH06388.1"/>
    </source>
</evidence>
<dbReference type="AlphaFoldDB" id="A0AAD3XJ22"/>
<protein>
    <submittedName>
        <fullName evidence="1">Uncharacterized protein</fullName>
    </submittedName>
</protein>
<dbReference type="EMBL" id="BSYO01000006">
    <property type="protein sequence ID" value="GMH06388.1"/>
    <property type="molecule type" value="Genomic_DNA"/>
</dbReference>
<comment type="caution">
    <text evidence="1">The sequence shown here is derived from an EMBL/GenBank/DDBJ whole genome shotgun (WGS) entry which is preliminary data.</text>
</comment>
<gene>
    <name evidence="1" type="ORF">Nepgr_008228</name>
</gene>
<reference evidence="1" key="1">
    <citation type="submission" date="2023-05" db="EMBL/GenBank/DDBJ databases">
        <title>Nepenthes gracilis genome sequencing.</title>
        <authorList>
            <person name="Fukushima K."/>
        </authorList>
    </citation>
    <scope>NUCLEOTIDE SEQUENCE</scope>
    <source>
        <strain evidence="1">SING2019-196</strain>
    </source>
</reference>
<sequence>MENFNHGEHHPGETMALSILFPSILRNSIVHSVCSLVPSRYDKWSLEEGFLAIGVAFSLLVKSINYTKGLSERAAQSSEDTLGLVFLMSFNGCEVKGSSRFNQNAALTFSLARLLVILLTSPRVPTPLECEPAGPDQVFGQRPFRNVSDGERRRFLTSKTSIVDWSPIPAWFPRVMRSAQPNPPCRSFPTAN</sequence>
<evidence type="ECO:0000313" key="2">
    <source>
        <dbReference type="Proteomes" id="UP001279734"/>
    </source>
</evidence>
<keyword evidence="2" id="KW-1185">Reference proteome</keyword>
<name>A0AAD3XJ22_NEPGR</name>
<dbReference type="Proteomes" id="UP001279734">
    <property type="component" value="Unassembled WGS sequence"/>
</dbReference>
<accession>A0AAD3XJ22</accession>